<evidence type="ECO:0000313" key="9">
    <source>
        <dbReference type="EMBL" id="KAH8996009.1"/>
    </source>
</evidence>
<evidence type="ECO:0000256" key="4">
    <source>
        <dbReference type="ARBA" id="ARBA00022833"/>
    </source>
</evidence>
<keyword evidence="5 6" id="KW-0482">Metalloprotease</keyword>
<name>A0AAD4L2U9_9AGAM</name>
<evidence type="ECO:0000313" key="10">
    <source>
        <dbReference type="Proteomes" id="UP001201163"/>
    </source>
</evidence>
<dbReference type="CDD" id="cd07331">
    <property type="entry name" value="M48C_Oma1_like"/>
    <property type="match status" value="1"/>
</dbReference>
<dbReference type="InterPro" id="IPR051156">
    <property type="entry name" value="Mito/Outer_Membr_Metalloprot"/>
</dbReference>
<dbReference type="EMBL" id="JAKELL010000272">
    <property type="protein sequence ID" value="KAH8977810.1"/>
    <property type="molecule type" value="Genomic_DNA"/>
</dbReference>
<protein>
    <submittedName>
        <fullName evidence="8">Peptidase family M48-domain-containing protein</fullName>
    </submittedName>
</protein>
<comment type="similarity">
    <text evidence="6">Belongs to the peptidase M48 family.</text>
</comment>
<dbReference type="GO" id="GO:0051603">
    <property type="term" value="P:proteolysis involved in protein catabolic process"/>
    <property type="evidence" value="ECO:0007669"/>
    <property type="project" value="TreeGrafter"/>
</dbReference>
<dbReference type="PANTHER" id="PTHR22726">
    <property type="entry name" value="METALLOENDOPEPTIDASE OMA1"/>
    <property type="match status" value="1"/>
</dbReference>
<dbReference type="Gene3D" id="3.30.2010.10">
    <property type="entry name" value="Metalloproteases ('zincins'), catalytic domain"/>
    <property type="match status" value="1"/>
</dbReference>
<evidence type="ECO:0000313" key="8">
    <source>
        <dbReference type="EMBL" id="KAH8977810.1"/>
    </source>
</evidence>
<comment type="cofactor">
    <cofactor evidence="6">
        <name>Zn(2+)</name>
        <dbReference type="ChEBI" id="CHEBI:29105"/>
    </cofactor>
    <text evidence="6">Binds 1 zinc ion per subunit.</text>
</comment>
<evidence type="ECO:0000259" key="7">
    <source>
        <dbReference type="Pfam" id="PF01435"/>
    </source>
</evidence>
<keyword evidence="1 6" id="KW-0645">Protease</keyword>
<keyword evidence="4 6" id="KW-0862">Zinc</keyword>
<proteinExistence type="inferred from homology"/>
<evidence type="ECO:0000256" key="2">
    <source>
        <dbReference type="ARBA" id="ARBA00022723"/>
    </source>
</evidence>
<keyword evidence="3 6" id="KW-0378">Hydrolase</keyword>
<feature type="domain" description="Peptidase M48" evidence="7">
    <location>
        <begin position="216"/>
        <end position="374"/>
    </location>
</feature>
<dbReference type="GO" id="GO:0004222">
    <property type="term" value="F:metalloendopeptidase activity"/>
    <property type="evidence" value="ECO:0007669"/>
    <property type="project" value="InterPro"/>
</dbReference>
<organism evidence="8 10">
    <name type="scientific">Lactarius akahatsu</name>
    <dbReference type="NCBI Taxonomy" id="416441"/>
    <lineage>
        <taxon>Eukaryota</taxon>
        <taxon>Fungi</taxon>
        <taxon>Dikarya</taxon>
        <taxon>Basidiomycota</taxon>
        <taxon>Agaricomycotina</taxon>
        <taxon>Agaricomycetes</taxon>
        <taxon>Russulales</taxon>
        <taxon>Russulaceae</taxon>
        <taxon>Lactarius</taxon>
    </lineage>
</organism>
<dbReference type="GO" id="GO:0016020">
    <property type="term" value="C:membrane"/>
    <property type="evidence" value="ECO:0007669"/>
    <property type="project" value="TreeGrafter"/>
</dbReference>
<gene>
    <name evidence="9" type="ORF">EDB92DRAFT_1794171</name>
    <name evidence="8" type="ORF">EDB92DRAFT_1808177</name>
</gene>
<dbReference type="InterPro" id="IPR001915">
    <property type="entry name" value="Peptidase_M48"/>
</dbReference>
<dbReference type="Pfam" id="PF01435">
    <property type="entry name" value="Peptidase_M48"/>
    <property type="match status" value="1"/>
</dbReference>
<accession>A0AAD4L2U9</accession>
<keyword evidence="10" id="KW-1185">Reference proteome</keyword>
<dbReference type="GO" id="GO:0046872">
    <property type="term" value="F:metal ion binding"/>
    <property type="evidence" value="ECO:0007669"/>
    <property type="project" value="UniProtKB-KW"/>
</dbReference>
<evidence type="ECO:0000256" key="3">
    <source>
        <dbReference type="ARBA" id="ARBA00022801"/>
    </source>
</evidence>
<sequence length="412" mass="45238">MFAIRKARPFLAVSSSRYRPTPSALIRHLESRVQTRLPPRRTVPSSPHRNISISAARRAQYSRFDDHPNHQDPNRPPPSFSGFQRRDVIIYTLGVGSVVYYLLHLEQVPETGRWRFMDVSPKFEAALWEASYDELSQQYRAKLLPPSHVVTQHVHRVVSRILEANNLGTLRGDRRVPTPPRSMLQSVFGAGNGDSEEAVPDLWDPDSTGHGAAQGSGKEWNLLVVNDTKVVNAMAAPGTVVVFTGILPVAKDEQGLAAILGHEIGHVVARHSAERYSYSKIFIAMAWLADIIGLPSGVGGLATTLLMDLPHSRKQEYEADKIGLKLSAKACFNPTAAPEMFKRLGALEKSGGGVNVSFLNTHPASEERVRQLEALLPEAFSVQASACGGVSDYMGAFGEAIGLERRARAPWE</sequence>
<reference evidence="8" key="1">
    <citation type="submission" date="2022-01" db="EMBL/GenBank/DDBJ databases">
        <title>Comparative genomics reveals a dynamic genome evolution in the ectomycorrhizal milk-cap (Lactarius) mushrooms.</title>
        <authorList>
            <consortium name="DOE Joint Genome Institute"/>
            <person name="Lebreton A."/>
            <person name="Tang N."/>
            <person name="Kuo A."/>
            <person name="LaButti K."/>
            <person name="Drula E."/>
            <person name="Barry K."/>
            <person name="Clum A."/>
            <person name="Lipzen A."/>
            <person name="Mousain D."/>
            <person name="Ng V."/>
            <person name="Wang R."/>
            <person name="Wang X."/>
            <person name="Dai Y."/>
            <person name="Henrissat B."/>
            <person name="Grigoriev I.V."/>
            <person name="Guerin-Laguette A."/>
            <person name="Yu F."/>
            <person name="Martin F.M."/>
        </authorList>
    </citation>
    <scope>NUCLEOTIDE SEQUENCE</scope>
    <source>
        <strain evidence="8">QP</strain>
    </source>
</reference>
<comment type="caution">
    <text evidence="8">The sequence shown here is derived from an EMBL/GenBank/DDBJ whole genome shotgun (WGS) entry which is preliminary data.</text>
</comment>
<evidence type="ECO:0000256" key="6">
    <source>
        <dbReference type="RuleBase" id="RU003983"/>
    </source>
</evidence>
<keyword evidence="2" id="KW-0479">Metal-binding</keyword>
<dbReference type="Proteomes" id="UP001201163">
    <property type="component" value="Unassembled WGS sequence"/>
</dbReference>
<dbReference type="AlphaFoldDB" id="A0AAD4L2U9"/>
<evidence type="ECO:0000256" key="5">
    <source>
        <dbReference type="ARBA" id="ARBA00023049"/>
    </source>
</evidence>
<dbReference type="PANTHER" id="PTHR22726:SF1">
    <property type="entry name" value="METALLOENDOPEPTIDASE OMA1, MITOCHONDRIAL"/>
    <property type="match status" value="1"/>
</dbReference>
<evidence type="ECO:0000256" key="1">
    <source>
        <dbReference type="ARBA" id="ARBA00022670"/>
    </source>
</evidence>
<dbReference type="EMBL" id="JAKELL010000010">
    <property type="protein sequence ID" value="KAH8996009.1"/>
    <property type="molecule type" value="Genomic_DNA"/>
</dbReference>